<dbReference type="EMBL" id="BDUD01000002">
    <property type="protein sequence ID" value="GBG23257.1"/>
    <property type="molecule type" value="Genomic_DNA"/>
</dbReference>
<evidence type="ECO:0000313" key="3">
    <source>
        <dbReference type="Proteomes" id="UP000245124"/>
    </source>
</evidence>
<keyword evidence="3" id="KW-1185">Reference proteome</keyword>
<name>A0A2R5FWY9_NOSCO</name>
<dbReference type="Proteomes" id="UP000245124">
    <property type="component" value="Unassembled WGS sequence"/>
</dbReference>
<dbReference type="SMART" id="SM00028">
    <property type="entry name" value="TPR"/>
    <property type="match status" value="3"/>
</dbReference>
<evidence type="ECO:0000259" key="1">
    <source>
        <dbReference type="Pfam" id="PF12770"/>
    </source>
</evidence>
<dbReference type="SUPFAM" id="SSF48452">
    <property type="entry name" value="TPR-like"/>
    <property type="match status" value="2"/>
</dbReference>
<dbReference type="AlphaFoldDB" id="A0A2R5FWY9"/>
<evidence type="ECO:0000313" key="2">
    <source>
        <dbReference type="EMBL" id="GBG23257.1"/>
    </source>
</evidence>
<accession>A0A2R5FWY9</accession>
<protein>
    <submittedName>
        <fullName evidence="2">Tetratricopeptide domain-containing protein</fullName>
    </submittedName>
</protein>
<dbReference type="Gene3D" id="1.25.40.10">
    <property type="entry name" value="Tetratricopeptide repeat domain"/>
    <property type="match status" value="1"/>
</dbReference>
<dbReference type="InterPro" id="IPR024983">
    <property type="entry name" value="CHAT_dom"/>
</dbReference>
<organism evidence="2 3">
    <name type="scientific">Nostoc commune NIES-4072</name>
    <dbReference type="NCBI Taxonomy" id="2005467"/>
    <lineage>
        <taxon>Bacteria</taxon>
        <taxon>Bacillati</taxon>
        <taxon>Cyanobacteriota</taxon>
        <taxon>Cyanophyceae</taxon>
        <taxon>Nostocales</taxon>
        <taxon>Nostocaceae</taxon>
        <taxon>Nostoc</taxon>
    </lineage>
</organism>
<dbReference type="Pfam" id="PF12770">
    <property type="entry name" value="CHAT"/>
    <property type="match status" value="1"/>
</dbReference>
<dbReference type="OrthoDB" id="503125at2"/>
<sequence>MIKFQYWFKYSLLGILALSIVVSQPSITPAQTSNKKAQQHNQAQVLTQEGYKQLNLGQAIKALEIWKKATSIYRQLDNQEEISGSLIDESIALQALGANLRTCHTLVEDLKLNKNAGICTIAPAQPTESIKQLLYTAITKQKPIPVYLLGWRHLGEALRQIGKLDESKIVLKETLSLTKQTPSADISGILLSLGKVEQSIYKQAQNRFFQTEEPVFQKEIVNIIQEHSLNSLDIYQQVSNIPNAPIAVKLQAQLSRLSLLLDFDNWLAAKSNSGNIQLKNIRPKITHQIQPAATLIINNFSVFSQLPASNSIYAKLNFAKSLNKIPSKQLHSLAIEYAEEALQTAKGLNNPRLKSDSFGTLGKLKPEQSLAYFQAALSQAQLSQSSDLAYQWQQQLGDLYKKQGKYDTALQAYSAAIDNIIKVRDDLLPSNADLQFSFQEKVEPVYREYMRLLLASPNPNLKRVIQTNERLQIAQLENFLQCGKLDIIPLNEVKNLSNPPTVVHIIDLDNSVEVIVQSSDGSFHHHSVDSKLVKTSVDNLLEILQSSRLASINKNLIISPSQSLYDLLIAPVKTYLPPSGTLVLTLDTSFQSLPIGLLHDGKDYLLNRYSIAQTLGSRIRPPKFLPKEQLRALIAGLSKFSPSFNALNAPEGLKALLRVKQEVEDVKKQTTSSTVLLNEKFTSQALEQQLSTNHFSILHLTTHAQFSSDAQRTMFFTWNKPITVLEFDNLLKLNAQTNEDGIELLVLSACQTAKGNKRSALGIAGVAAQAGARSTVATLWKVDADSTALLMEEFYRNLKSGTPKAEALRLAQLNLMSNSKYSHPYFWASFLLVGGWL</sequence>
<dbReference type="PANTHER" id="PTHR10098:SF112">
    <property type="entry name" value="SLR0380 PROTEIN"/>
    <property type="match status" value="1"/>
</dbReference>
<dbReference type="InterPro" id="IPR011990">
    <property type="entry name" value="TPR-like_helical_dom_sf"/>
</dbReference>
<gene>
    <name evidence="2" type="ORF">NIES4072_69690</name>
</gene>
<dbReference type="InterPro" id="IPR019734">
    <property type="entry name" value="TPR_rpt"/>
</dbReference>
<reference evidence="2 3" key="1">
    <citation type="submission" date="2017-06" db="EMBL/GenBank/DDBJ databases">
        <title>Genome sequencing of cyanobaciteial culture collection at National Institute for Environmental Studies (NIES).</title>
        <authorList>
            <person name="Hirose Y."/>
            <person name="Shimura Y."/>
            <person name="Fujisawa T."/>
            <person name="Nakamura Y."/>
            <person name="Kawachi M."/>
        </authorList>
    </citation>
    <scope>NUCLEOTIDE SEQUENCE [LARGE SCALE GENOMIC DNA]</scope>
    <source>
        <strain evidence="2 3">NIES-4072</strain>
    </source>
</reference>
<proteinExistence type="predicted"/>
<feature type="domain" description="CHAT" evidence="1">
    <location>
        <begin position="560"/>
        <end position="834"/>
    </location>
</feature>
<comment type="caution">
    <text evidence="2">The sequence shown here is derived from an EMBL/GenBank/DDBJ whole genome shotgun (WGS) entry which is preliminary data.</text>
</comment>
<dbReference type="PANTHER" id="PTHR10098">
    <property type="entry name" value="RAPSYN-RELATED"/>
    <property type="match status" value="1"/>
</dbReference>